<keyword evidence="2" id="KW-1185">Reference proteome</keyword>
<protein>
    <submittedName>
        <fullName evidence="1">Uncharacterized protein</fullName>
    </submittedName>
</protein>
<comment type="caution">
    <text evidence="1">The sequence shown here is derived from an EMBL/GenBank/DDBJ whole genome shotgun (WGS) entry which is preliminary data.</text>
</comment>
<dbReference type="EMBL" id="CM042883">
    <property type="protein sequence ID" value="KAI4373104.1"/>
    <property type="molecule type" value="Genomic_DNA"/>
</dbReference>
<dbReference type="Proteomes" id="UP001057402">
    <property type="component" value="Chromosome 4"/>
</dbReference>
<accession>A0ACB9R2J7</accession>
<evidence type="ECO:0000313" key="1">
    <source>
        <dbReference type="EMBL" id="KAI4373104.1"/>
    </source>
</evidence>
<organism evidence="1 2">
    <name type="scientific">Melastoma candidum</name>
    <dbReference type="NCBI Taxonomy" id="119954"/>
    <lineage>
        <taxon>Eukaryota</taxon>
        <taxon>Viridiplantae</taxon>
        <taxon>Streptophyta</taxon>
        <taxon>Embryophyta</taxon>
        <taxon>Tracheophyta</taxon>
        <taxon>Spermatophyta</taxon>
        <taxon>Magnoliopsida</taxon>
        <taxon>eudicotyledons</taxon>
        <taxon>Gunneridae</taxon>
        <taxon>Pentapetalae</taxon>
        <taxon>rosids</taxon>
        <taxon>malvids</taxon>
        <taxon>Myrtales</taxon>
        <taxon>Melastomataceae</taxon>
        <taxon>Melastomatoideae</taxon>
        <taxon>Melastomateae</taxon>
        <taxon>Melastoma</taxon>
    </lineage>
</organism>
<evidence type="ECO:0000313" key="2">
    <source>
        <dbReference type="Proteomes" id="UP001057402"/>
    </source>
</evidence>
<sequence length="422" mass="46911">MFGRAPKRSNNTKYYDTLGVSKNASQDDLKKAYRKAAIKNHPDKGGDPEKFKELAQAYEVLSDPEKREIYDQYGEDALKEGMGGGGGAGHDPFDIFQTFFGGGPFGGGGGSSRSRRQRRGEDVIHPLKVSLEDIYNGTSKKLALSRNILCSKCKGKGSKSGASIKCAGCQGSGMKVSIRQLGPSMIQQMQHPCNDCKGTGEIISARDRCPQCKGEKVVQEKKVLEVVVEKGMQNGQKIKFPGEADEAPDTITGDIVFIVQQKEHPKFKRKGDDLYLEHTLSLTESLCGFQFVLTHLDGRQLLMKSQPGEVIKPDQFKGINDEGMPIYQRSFMKGKLYLHFAVVFPDSISPDQCKALKGILPFRQSMQLTDVELDECEETTLHDVNMEEEMRRKKHARAQEAYDEDEDDDMHGGAQRVQCAQQ</sequence>
<reference evidence="2" key="1">
    <citation type="journal article" date="2023" name="Front. Plant Sci.">
        <title>Chromosomal-level genome assembly of Melastoma candidum provides insights into trichome evolution.</title>
        <authorList>
            <person name="Zhong Y."/>
            <person name="Wu W."/>
            <person name="Sun C."/>
            <person name="Zou P."/>
            <person name="Liu Y."/>
            <person name="Dai S."/>
            <person name="Zhou R."/>
        </authorList>
    </citation>
    <scope>NUCLEOTIDE SEQUENCE [LARGE SCALE GENOMIC DNA]</scope>
</reference>
<gene>
    <name evidence="1" type="ORF">MLD38_011266</name>
</gene>
<name>A0ACB9R2J7_9MYRT</name>
<proteinExistence type="predicted"/>